<comment type="caution">
    <text evidence="1">The sequence shown here is derived from an EMBL/GenBank/DDBJ whole genome shotgun (WGS) entry which is preliminary data.</text>
</comment>
<dbReference type="RefSeq" id="WP_020041778.1">
    <property type="nucleotide sequence ID" value="NZ_KE557281.1"/>
</dbReference>
<keyword evidence="2" id="KW-1185">Reference proteome</keyword>
<name>S9QAW8_9RHOB</name>
<evidence type="ECO:0000313" key="1">
    <source>
        <dbReference type="EMBL" id="EPX76788.1"/>
    </source>
</evidence>
<evidence type="ECO:0000313" key="2">
    <source>
        <dbReference type="Proteomes" id="UP000015347"/>
    </source>
</evidence>
<sequence>MSGRNARYQFFFRETASRIGERPVSIAAGLVEAPAGSIDPRVVHQFAPNRGENGRLDSLSILEHKVPFQSVDANGTMSDPVLASDPDHLLESPIWPLSQVFDLGALQFRKVDIPPAEDGNEVFATFGMVGARGLALDYTKISVFEGEHNDIEPKQFRGYLGHDVLPERDVPDMDEDMRGEPMKALWRKPLWGFGPEPYVIPTFASREEVSAWTEIANRIGDGAEIDELPDRLHRWIGVQRDEGYVQVTRYLHENYPDYFENAYAPRTAAQDAAHSERMKEAVRETVAAPVGMTP</sequence>
<proteinExistence type="predicted"/>
<protein>
    <submittedName>
        <fullName evidence="1">Uncharacterized protein</fullName>
    </submittedName>
</protein>
<dbReference type="HOGENOM" id="CLU_946256_0_0_5"/>
<dbReference type="AlphaFoldDB" id="S9QAW8"/>
<dbReference type="EMBL" id="APVH01000043">
    <property type="protein sequence ID" value="EPX76788.1"/>
    <property type="molecule type" value="Genomic_DNA"/>
</dbReference>
<organism evidence="1 2">
    <name type="scientific">Salipiger mucosus DSM 16094</name>
    <dbReference type="NCBI Taxonomy" id="1123237"/>
    <lineage>
        <taxon>Bacteria</taxon>
        <taxon>Pseudomonadati</taxon>
        <taxon>Pseudomonadota</taxon>
        <taxon>Alphaproteobacteria</taxon>
        <taxon>Rhodobacterales</taxon>
        <taxon>Roseobacteraceae</taxon>
        <taxon>Salipiger</taxon>
    </lineage>
</organism>
<reference evidence="2" key="1">
    <citation type="journal article" date="2014" name="Stand. Genomic Sci.">
        <title>Genome sequence of the exopolysaccharide-producing Salipiger mucosus type strain (DSM 16094(T)), a moderately halophilic member of the Roseobacter clade.</title>
        <authorList>
            <person name="Riedel T."/>
            <person name="Spring S."/>
            <person name="Fiebig A."/>
            <person name="Petersen J."/>
            <person name="Kyrpides N.C."/>
            <person name="Goker M."/>
            <person name="Klenk H.P."/>
        </authorList>
    </citation>
    <scope>NUCLEOTIDE SEQUENCE [LARGE SCALE GENOMIC DNA]</scope>
    <source>
        <strain evidence="2">DSM 16094</strain>
    </source>
</reference>
<accession>S9QAW8</accession>
<gene>
    <name evidence="1" type="ORF">Salmuc_04674</name>
</gene>
<dbReference type="Proteomes" id="UP000015347">
    <property type="component" value="Unassembled WGS sequence"/>
</dbReference>